<evidence type="ECO:0000313" key="3">
    <source>
        <dbReference type="Proteomes" id="UP000308365"/>
    </source>
</evidence>
<gene>
    <name evidence="2" type="ORF">EI555_002049</name>
</gene>
<feature type="compositionally biased region" description="Pro residues" evidence="1">
    <location>
        <begin position="34"/>
        <end position="45"/>
    </location>
</feature>
<protein>
    <submittedName>
        <fullName evidence="2">Uncharacterized protein</fullName>
    </submittedName>
</protein>
<feature type="region of interest" description="Disordered" evidence="1">
    <location>
        <begin position="61"/>
        <end position="113"/>
    </location>
</feature>
<evidence type="ECO:0000256" key="1">
    <source>
        <dbReference type="SAM" id="MobiDB-lite"/>
    </source>
</evidence>
<feature type="region of interest" description="Disordered" evidence="1">
    <location>
        <begin position="1"/>
        <end position="45"/>
    </location>
</feature>
<reference evidence="3" key="1">
    <citation type="journal article" date="2019" name="IScience">
        <title>Narwhal Genome Reveals Long-Term Low Genetic Diversity despite Current Large Abundance Size.</title>
        <authorList>
            <person name="Westbury M.V."/>
            <person name="Petersen B."/>
            <person name="Garde E."/>
            <person name="Heide-Jorgensen M.P."/>
            <person name="Lorenzen E.D."/>
        </authorList>
    </citation>
    <scope>NUCLEOTIDE SEQUENCE [LARGE SCALE GENOMIC DNA]</scope>
</reference>
<comment type="caution">
    <text evidence="2">The sequence shown here is derived from an EMBL/GenBank/DDBJ whole genome shotgun (WGS) entry which is preliminary data.</text>
</comment>
<proteinExistence type="predicted"/>
<evidence type="ECO:0000313" key="2">
    <source>
        <dbReference type="EMBL" id="TKC38115.1"/>
    </source>
</evidence>
<feature type="non-terminal residue" evidence="2">
    <location>
        <position position="1"/>
    </location>
</feature>
<dbReference type="Proteomes" id="UP000308365">
    <property type="component" value="Unassembled WGS sequence"/>
</dbReference>
<sequence>AHGFLDPQPTVSRKGVGLGTGDKPSRRHLRPNLSLPPLPNPQPVPFLPSRCQENLGNWVGKSPEMAPAVPSASRAEGTPRCSAQGRALAPSPAQAVPRRETSSGWKSRRRGPARSQPWLFVCRFV</sequence>
<feature type="non-terminal residue" evidence="2">
    <location>
        <position position="125"/>
    </location>
</feature>
<organism evidence="2 3">
    <name type="scientific">Monodon monoceros</name>
    <name type="common">Narwhal</name>
    <name type="synonym">Ceratodon monodon</name>
    <dbReference type="NCBI Taxonomy" id="40151"/>
    <lineage>
        <taxon>Eukaryota</taxon>
        <taxon>Metazoa</taxon>
        <taxon>Chordata</taxon>
        <taxon>Craniata</taxon>
        <taxon>Vertebrata</taxon>
        <taxon>Euteleostomi</taxon>
        <taxon>Mammalia</taxon>
        <taxon>Eutheria</taxon>
        <taxon>Laurasiatheria</taxon>
        <taxon>Artiodactyla</taxon>
        <taxon>Whippomorpha</taxon>
        <taxon>Cetacea</taxon>
        <taxon>Odontoceti</taxon>
        <taxon>Monodontidae</taxon>
        <taxon>Monodon</taxon>
    </lineage>
</organism>
<accession>A0A4U1ENQ0</accession>
<dbReference type="AlphaFoldDB" id="A0A4U1ENQ0"/>
<name>A0A4U1ENQ0_MONMO</name>
<dbReference type="EMBL" id="RWIC01001040">
    <property type="protein sequence ID" value="TKC38115.1"/>
    <property type="molecule type" value="Genomic_DNA"/>
</dbReference>